<keyword evidence="4" id="KW-0812">Transmembrane</keyword>
<evidence type="ECO:0000256" key="5">
    <source>
        <dbReference type="ARBA" id="ARBA00022985"/>
    </source>
</evidence>
<dbReference type="Pfam" id="PF00535">
    <property type="entry name" value="Glycos_transf_2"/>
    <property type="match status" value="1"/>
</dbReference>
<evidence type="ECO:0000256" key="6">
    <source>
        <dbReference type="ARBA" id="ARBA00022989"/>
    </source>
</evidence>
<evidence type="ECO:0000256" key="4">
    <source>
        <dbReference type="ARBA" id="ARBA00022692"/>
    </source>
</evidence>
<comment type="caution">
    <text evidence="9">The sequence shown here is derived from an EMBL/GenBank/DDBJ whole genome shotgun (WGS) entry which is preliminary data.</text>
</comment>
<dbReference type="InterPro" id="IPR050256">
    <property type="entry name" value="Glycosyltransferase_2"/>
</dbReference>
<dbReference type="GO" id="GO:0005886">
    <property type="term" value="C:plasma membrane"/>
    <property type="evidence" value="ECO:0007669"/>
    <property type="project" value="TreeGrafter"/>
</dbReference>
<dbReference type="PANTHER" id="PTHR48090">
    <property type="entry name" value="UNDECAPRENYL-PHOSPHATE 4-DEOXY-4-FORMAMIDO-L-ARABINOSE TRANSFERASE-RELATED"/>
    <property type="match status" value="1"/>
</dbReference>
<keyword evidence="2" id="KW-0328">Glycosyltransferase</keyword>
<organism evidence="9">
    <name type="scientific">Eiseniibacteriota bacterium</name>
    <dbReference type="NCBI Taxonomy" id="2212470"/>
    <lineage>
        <taxon>Bacteria</taxon>
        <taxon>Candidatus Eiseniibacteriota</taxon>
    </lineage>
</organism>
<evidence type="ECO:0000259" key="8">
    <source>
        <dbReference type="Pfam" id="PF00535"/>
    </source>
</evidence>
<sequence>MRSDPEAPRLSVVIPSRDELENLPALLAELRAVVAALGAPAEILVVDDASGDGSGDWLLREAQRDPLLRPVRLAGRCGQGGALAAGFARARGDIVVTMDADLQNDPADLPRLLAALEGADVVSGVRDVRRDAWPRRAASAVANAVRRAALGDTITDMGCSLKAYRRETLEGLPMFATAHRFLPALCQFRGARVVEIPVAHRPRRAGRSKYGIADRLGRGLWDLVGVRWLKSRLVRWRVQGED</sequence>
<keyword evidence="7" id="KW-0472">Membrane</keyword>
<dbReference type="AlphaFoldDB" id="A0A832I4K4"/>
<evidence type="ECO:0000256" key="2">
    <source>
        <dbReference type="ARBA" id="ARBA00022676"/>
    </source>
</evidence>
<keyword evidence="6" id="KW-1133">Transmembrane helix</keyword>
<keyword evidence="3 9" id="KW-0808">Transferase</keyword>
<dbReference type="GO" id="GO:0009103">
    <property type="term" value="P:lipopolysaccharide biosynthetic process"/>
    <property type="evidence" value="ECO:0007669"/>
    <property type="project" value="UniProtKB-KW"/>
</dbReference>
<evidence type="ECO:0000256" key="3">
    <source>
        <dbReference type="ARBA" id="ARBA00022679"/>
    </source>
</evidence>
<evidence type="ECO:0000256" key="1">
    <source>
        <dbReference type="ARBA" id="ARBA00022475"/>
    </source>
</evidence>
<gene>
    <name evidence="9" type="ORF">ENR23_09675</name>
</gene>
<dbReference type="InterPro" id="IPR001173">
    <property type="entry name" value="Glyco_trans_2-like"/>
</dbReference>
<dbReference type="Gene3D" id="3.90.550.10">
    <property type="entry name" value="Spore Coat Polysaccharide Biosynthesis Protein SpsA, Chain A"/>
    <property type="match status" value="1"/>
</dbReference>
<dbReference type="CDD" id="cd04187">
    <property type="entry name" value="DPM1_like_bac"/>
    <property type="match status" value="1"/>
</dbReference>
<feature type="domain" description="Glycosyltransferase 2-like" evidence="8">
    <location>
        <begin position="11"/>
        <end position="170"/>
    </location>
</feature>
<accession>A0A832I4K4</accession>
<dbReference type="InterPro" id="IPR029044">
    <property type="entry name" value="Nucleotide-diphossugar_trans"/>
</dbReference>
<dbReference type="SUPFAM" id="SSF53448">
    <property type="entry name" value="Nucleotide-diphospho-sugar transferases"/>
    <property type="match status" value="1"/>
</dbReference>
<keyword evidence="5" id="KW-0448">Lipopolysaccharide biosynthesis</keyword>
<keyword evidence="1" id="KW-1003">Cell membrane</keyword>
<proteinExistence type="predicted"/>
<name>A0A832I4K4_UNCEI</name>
<evidence type="ECO:0000256" key="7">
    <source>
        <dbReference type="ARBA" id="ARBA00023136"/>
    </source>
</evidence>
<reference evidence="9" key="1">
    <citation type="journal article" date="2020" name="mSystems">
        <title>Genome- and Community-Level Interaction Insights into Carbon Utilization and Element Cycling Functions of Hydrothermarchaeota in Hydrothermal Sediment.</title>
        <authorList>
            <person name="Zhou Z."/>
            <person name="Liu Y."/>
            <person name="Xu W."/>
            <person name="Pan J."/>
            <person name="Luo Z.H."/>
            <person name="Li M."/>
        </authorList>
    </citation>
    <scope>NUCLEOTIDE SEQUENCE [LARGE SCALE GENOMIC DNA]</scope>
    <source>
        <strain evidence="9">SpSt-381</strain>
    </source>
</reference>
<dbReference type="EMBL" id="DSQF01000020">
    <property type="protein sequence ID" value="HGZ43676.1"/>
    <property type="molecule type" value="Genomic_DNA"/>
</dbReference>
<protein>
    <submittedName>
        <fullName evidence="9">Glycosyltransferase</fullName>
    </submittedName>
</protein>
<dbReference type="PANTHER" id="PTHR48090:SF3">
    <property type="entry name" value="UNDECAPRENYL-PHOSPHATE 4-DEOXY-4-FORMAMIDO-L-ARABINOSE TRANSFERASE"/>
    <property type="match status" value="1"/>
</dbReference>
<evidence type="ECO:0000313" key="9">
    <source>
        <dbReference type="EMBL" id="HGZ43676.1"/>
    </source>
</evidence>
<dbReference type="GO" id="GO:0099621">
    <property type="term" value="F:undecaprenyl-phosphate 4-deoxy-4-formamido-L-arabinose transferase activity"/>
    <property type="evidence" value="ECO:0007669"/>
    <property type="project" value="TreeGrafter"/>
</dbReference>